<feature type="compositionally biased region" description="Basic and acidic residues" evidence="1">
    <location>
        <begin position="1128"/>
        <end position="1152"/>
    </location>
</feature>
<feature type="compositionally biased region" description="Basic and acidic residues" evidence="1">
    <location>
        <begin position="240"/>
        <end position="253"/>
    </location>
</feature>
<dbReference type="InterPro" id="IPR052894">
    <property type="entry name" value="AsmA-related"/>
</dbReference>
<comment type="caution">
    <text evidence="3">The sequence shown here is derived from an EMBL/GenBank/DDBJ whole genome shotgun (WGS) entry which is preliminary data.</text>
</comment>
<dbReference type="GO" id="GO:0090313">
    <property type="term" value="P:regulation of protein targeting to membrane"/>
    <property type="evidence" value="ECO:0007669"/>
    <property type="project" value="TreeGrafter"/>
</dbReference>
<evidence type="ECO:0000313" key="5">
    <source>
        <dbReference type="Proteomes" id="UP000758856"/>
    </source>
</evidence>
<accession>A0A9W6IVU8</accession>
<dbReference type="RefSeq" id="WP_204951760.1">
    <property type="nucleotide sequence ID" value="NZ_BSFF01000010.1"/>
</dbReference>
<evidence type="ECO:0000313" key="3">
    <source>
        <dbReference type="EMBL" id="GLK57468.1"/>
    </source>
</evidence>
<keyword evidence="5" id="KW-1185">Reference proteome</keyword>
<feature type="region of interest" description="Disordered" evidence="1">
    <location>
        <begin position="1128"/>
        <end position="1181"/>
    </location>
</feature>
<dbReference type="PANTHER" id="PTHR30441">
    <property type="entry name" value="DUF748 DOMAIN-CONTAINING PROTEIN"/>
    <property type="match status" value="1"/>
</dbReference>
<dbReference type="Proteomes" id="UP000758856">
    <property type="component" value="Unassembled WGS sequence"/>
</dbReference>
<dbReference type="GO" id="GO:0005886">
    <property type="term" value="C:plasma membrane"/>
    <property type="evidence" value="ECO:0007669"/>
    <property type="project" value="TreeGrafter"/>
</dbReference>
<gene>
    <name evidence="3" type="ORF">GCM10008170_34880</name>
    <name evidence="4" type="ORF">JOD31_003567</name>
</gene>
<name>A0A9W6IVU8_9HYPH</name>
<dbReference type="AlphaFoldDB" id="A0A9W6IVU8"/>
<dbReference type="Proteomes" id="UP001143400">
    <property type="component" value="Unassembled WGS sequence"/>
</dbReference>
<dbReference type="EMBL" id="BSFF01000010">
    <property type="protein sequence ID" value="GLK57468.1"/>
    <property type="molecule type" value="Genomic_DNA"/>
</dbReference>
<dbReference type="InterPro" id="IPR007844">
    <property type="entry name" value="AsmA"/>
</dbReference>
<reference evidence="4 5" key="2">
    <citation type="submission" date="2021-01" db="EMBL/GenBank/DDBJ databases">
        <title>Genomic Encyclopedia of Type Strains, Phase IV (KMG-IV): sequencing the most valuable type-strain genomes for metagenomic binning, comparative biology and taxonomic classification.</title>
        <authorList>
            <person name="Goeker M."/>
        </authorList>
    </citation>
    <scope>NUCLEOTIDE SEQUENCE [LARGE SCALE GENOMIC DNA]</scope>
    <source>
        <strain evidence="4 5">DSM 6130</strain>
    </source>
</reference>
<evidence type="ECO:0000256" key="1">
    <source>
        <dbReference type="SAM" id="MobiDB-lite"/>
    </source>
</evidence>
<reference evidence="3" key="1">
    <citation type="journal article" date="2014" name="Int. J. Syst. Evol. Microbiol.">
        <title>Complete genome sequence of Corynebacterium casei LMG S-19264T (=DSM 44701T), isolated from a smear-ripened cheese.</title>
        <authorList>
            <consortium name="US DOE Joint Genome Institute (JGI-PGF)"/>
            <person name="Walter F."/>
            <person name="Albersmeier A."/>
            <person name="Kalinowski J."/>
            <person name="Ruckert C."/>
        </authorList>
    </citation>
    <scope>NUCLEOTIDE SEQUENCE</scope>
    <source>
        <strain evidence="3">VKM B-1606</strain>
    </source>
</reference>
<evidence type="ECO:0000313" key="4">
    <source>
        <dbReference type="EMBL" id="MBM7853316.1"/>
    </source>
</evidence>
<reference evidence="3" key="3">
    <citation type="submission" date="2023-01" db="EMBL/GenBank/DDBJ databases">
        <authorList>
            <person name="Sun Q."/>
            <person name="Evtushenko L."/>
        </authorList>
    </citation>
    <scope>NUCLEOTIDE SEQUENCE</scope>
    <source>
        <strain evidence="3">VKM B-1606</strain>
    </source>
</reference>
<organism evidence="3 6">
    <name type="scientific">Methylopila capsulata</name>
    <dbReference type="NCBI Taxonomy" id="61654"/>
    <lineage>
        <taxon>Bacteria</taxon>
        <taxon>Pseudomonadati</taxon>
        <taxon>Pseudomonadota</taxon>
        <taxon>Alphaproteobacteria</taxon>
        <taxon>Hyphomicrobiales</taxon>
        <taxon>Methylopilaceae</taxon>
        <taxon>Methylopila</taxon>
    </lineage>
</organism>
<dbReference type="Pfam" id="PF05170">
    <property type="entry name" value="AsmA"/>
    <property type="match status" value="1"/>
</dbReference>
<protein>
    <recommendedName>
        <fullName evidence="2">AsmA domain-containing protein</fullName>
    </recommendedName>
</protein>
<evidence type="ECO:0000259" key="2">
    <source>
        <dbReference type="Pfam" id="PF05170"/>
    </source>
</evidence>
<sequence>MNNALTGLGLALVLALVAALVGPWFIDWNAYRDDFAAQASALVGAPVTVSGDVDARLLPSPYVRFRGVTAGAGDARLEASEIEITLAIGPLLRGEAKAERLKLVRPVLNLAATAGGVLTTPFGAGARGARDADRISFERAEIVDGALRLATPSGPLALTAIDGVAEAGSLRGPFRFEGAATTASGRATFKLSTAKADDLGVLRLKLAASLDGRPETFDLDGALTIAAKPRFEGQASVARPETKSDPKDSKAKAEAAPWRLTAKVAGDGARLAFDSIDAAYGPDERGLRLAGKGALTLGATPRVDLAFGARQLDLDRFAGADRPKTPLGVIEQIAARFAGAARPLLPGRITIDVGGVVLAGDVARTLSAELVANDDVWRVARASVGLPGDARLAASGALVFVDREPGFAGKIDFAAGDLAGLRRWLQGGVGEGGRTAIRRLSVKGDVSARMGGLAVDNARIEGDGAVTSGRLAWRGAEDGQRAALEARLTADKLDLDALGADRLVAGLIRGADTDVAVTLDANALTLLGVSLRDVALDAALDADGFEVRRLAVADAGGAKISGRGRIGAGAEGPEGRLAFDVDAQRLDGLIAFARAIDGAGGAADVLARRAAALQPAKAAVELTTGAAGHRVTARGSAAGGAFEARLSTPRFALDADMDMALELGSPDGRSLAALVGLATSPVASAEGGRLTLALKGAPASGMTGDARFAALGLDLAAKGDVAFAPAERLSAAADVTLKSPDIAAFAEALGRLTPGVTPAIPVDLAARVAVTADQAAIETLTGSIADRAISGRLVVPFDARAAFEGEATVDEAPAAALLALGLSPEGLTAGTKSGRSVWPSAAFGPSPLRGLNGRIAVSARRMPLGLAEPATDVRFTLALRPNATSVERFSANLAGGGITGSLDLSRPGLEATLAVKAAAKDVRLERLTGLGVASELIGVIEGTVEAQGSGRSLSAIMASLAGAGSATLRSAAIRGLDAAALDAVEPMIEQGLPLQAPKIAGALEALIGRADFTAPRLGAPFTISGGVLRSGAIVDEGAAARLGGGVSIDLSRLALDATLTLGPRRADAPQLGVAFQGPLAAPRRKLDATALTSWLSVRAVERETKRIEVMEAEIQQRARLARERAAAEERRRAEEQRVTDEKRKADEERLKELQLLAPPQPTLPPTFDLAPPTEGETQGGR</sequence>
<dbReference type="EMBL" id="JAFBCY010000004">
    <property type="protein sequence ID" value="MBM7853316.1"/>
    <property type="molecule type" value="Genomic_DNA"/>
</dbReference>
<evidence type="ECO:0000313" key="6">
    <source>
        <dbReference type="Proteomes" id="UP001143400"/>
    </source>
</evidence>
<feature type="domain" description="AsmA" evidence="2">
    <location>
        <begin position="10"/>
        <end position="114"/>
    </location>
</feature>
<dbReference type="PANTHER" id="PTHR30441:SF4">
    <property type="entry name" value="PROTEIN ASMA"/>
    <property type="match status" value="1"/>
</dbReference>
<feature type="region of interest" description="Disordered" evidence="1">
    <location>
        <begin position="233"/>
        <end position="255"/>
    </location>
</feature>
<proteinExistence type="predicted"/>